<organism evidence="2 3">
    <name type="scientific">Denitrobaculum tricleocarpae</name>
    <dbReference type="NCBI Taxonomy" id="2591009"/>
    <lineage>
        <taxon>Bacteria</taxon>
        <taxon>Pseudomonadati</taxon>
        <taxon>Pseudomonadota</taxon>
        <taxon>Alphaproteobacteria</taxon>
        <taxon>Rhodospirillales</taxon>
        <taxon>Rhodospirillaceae</taxon>
        <taxon>Denitrobaculum</taxon>
    </lineage>
</organism>
<dbReference type="RefSeq" id="WP_142896537.1">
    <property type="nucleotide sequence ID" value="NZ_ML660054.1"/>
</dbReference>
<evidence type="ECO:0008006" key="4">
    <source>
        <dbReference type="Google" id="ProtNLM"/>
    </source>
</evidence>
<dbReference type="AlphaFoldDB" id="A0A545TUD1"/>
<accession>A0A545TUD1</accession>
<gene>
    <name evidence="2" type="ORF">FKG95_11790</name>
</gene>
<keyword evidence="3" id="KW-1185">Reference proteome</keyword>
<comment type="caution">
    <text evidence="2">The sequence shown here is derived from an EMBL/GenBank/DDBJ whole genome shotgun (WGS) entry which is preliminary data.</text>
</comment>
<feature type="chain" id="PRO_5021864371" description="UrcA family protein" evidence="1">
    <location>
        <begin position="24"/>
        <end position="127"/>
    </location>
</feature>
<reference evidence="2 3" key="1">
    <citation type="submission" date="2019-06" db="EMBL/GenBank/DDBJ databases">
        <title>Whole genome sequence for Rhodospirillaceae sp. R148.</title>
        <authorList>
            <person name="Wang G."/>
        </authorList>
    </citation>
    <scope>NUCLEOTIDE SEQUENCE [LARGE SCALE GENOMIC DNA]</scope>
    <source>
        <strain evidence="2 3">R148</strain>
    </source>
</reference>
<dbReference type="Proteomes" id="UP000315252">
    <property type="component" value="Unassembled WGS sequence"/>
</dbReference>
<protein>
    <recommendedName>
        <fullName evidence="4">UrcA family protein</fullName>
    </recommendedName>
</protein>
<evidence type="ECO:0000313" key="2">
    <source>
        <dbReference type="EMBL" id="TQV80823.1"/>
    </source>
</evidence>
<name>A0A545TUD1_9PROT</name>
<sequence>MLRKTRIALATLVAMSLTGPAIASVPYSAVDLAAQMSSGAEIANPYPSASGSPLKVAYHDLSHAQSVDNAYGARAFKRGELRIDRRLNCFMAGTGDLICFSAGMDQKVVPPQSVTQEDKTAPATQQR</sequence>
<dbReference type="EMBL" id="VHSH01000003">
    <property type="protein sequence ID" value="TQV80823.1"/>
    <property type="molecule type" value="Genomic_DNA"/>
</dbReference>
<keyword evidence="1" id="KW-0732">Signal</keyword>
<evidence type="ECO:0000256" key="1">
    <source>
        <dbReference type="SAM" id="SignalP"/>
    </source>
</evidence>
<evidence type="ECO:0000313" key="3">
    <source>
        <dbReference type="Proteomes" id="UP000315252"/>
    </source>
</evidence>
<feature type="signal peptide" evidence="1">
    <location>
        <begin position="1"/>
        <end position="23"/>
    </location>
</feature>
<proteinExistence type="predicted"/>